<dbReference type="InterPro" id="IPR011746">
    <property type="entry name" value="Trp_synth-assoc_CHP"/>
</dbReference>
<evidence type="ECO:0000313" key="2">
    <source>
        <dbReference type="EMBL" id="BBX83164.1"/>
    </source>
</evidence>
<keyword evidence="3" id="KW-1185">Reference proteome</keyword>
<dbReference type="Proteomes" id="UP000465609">
    <property type="component" value="Chromosome"/>
</dbReference>
<name>A0ABN5YSC3_9MYCO</name>
<dbReference type="EMBL" id="AP022577">
    <property type="protein sequence ID" value="BBX83164.1"/>
    <property type="molecule type" value="Genomic_DNA"/>
</dbReference>
<dbReference type="InterPro" id="IPR019051">
    <property type="entry name" value="Trp_biosyn_TM_oprn/chp"/>
</dbReference>
<sequence length="200" mass="20636">MRTTRTAQVLLLVAALMLWGASRLPWVDVSSFDGLGQPKTTTLSGAAWSTALIPLALLAGAAAVAALAVRGWALRLLALLVAVASAGMGYLAISLWVVTDVSVRAADMAQIAVMFLVGTQRHYWGAGVTLAAAVLTLVGAVLLMRSAGHKAAAPATSKYAAPGARREAVPEEAADGMSERMMWDALDEGHDPTQNGGGSK</sequence>
<reference evidence="2 3" key="1">
    <citation type="journal article" date="2019" name="Emerg. Microbes Infect.">
        <title>Comprehensive subspecies identification of 175 nontuberculous mycobacteria species based on 7547 genomic profiles.</title>
        <authorList>
            <person name="Matsumoto Y."/>
            <person name="Kinjo T."/>
            <person name="Motooka D."/>
            <person name="Nabeya D."/>
            <person name="Jung N."/>
            <person name="Uechi K."/>
            <person name="Horii T."/>
            <person name="Iida T."/>
            <person name="Fujita J."/>
            <person name="Nakamura S."/>
        </authorList>
    </citation>
    <scope>NUCLEOTIDE SEQUENCE [LARGE SCALE GENOMIC DNA]</scope>
    <source>
        <strain evidence="2 3">JCM 15296</strain>
    </source>
</reference>
<keyword evidence="1" id="KW-0472">Membrane</keyword>
<keyword evidence="1" id="KW-0812">Transmembrane</keyword>
<dbReference type="Pfam" id="PF09534">
    <property type="entry name" value="Trp_oprn_chp"/>
    <property type="match status" value="1"/>
</dbReference>
<accession>A0ABN5YSC3</accession>
<evidence type="ECO:0000256" key="1">
    <source>
        <dbReference type="SAM" id="Phobius"/>
    </source>
</evidence>
<evidence type="ECO:0000313" key="3">
    <source>
        <dbReference type="Proteomes" id="UP000465609"/>
    </source>
</evidence>
<proteinExistence type="predicted"/>
<organism evidence="2 3">
    <name type="scientific">Mycolicibacterium aubagnense</name>
    <dbReference type="NCBI Taxonomy" id="319707"/>
    <lineage>
        <taxon>Bacteria</taxon>
        <taxon>Bacillati</taxon>
        <taxon>Actinomycetota</taxon>
        <taxon>Actinomycetes</taxon>
        <taxon>Mycobacteriales</taxon>
        <taxon>Mycobacteriaceae</taxon>
        <taxon>Mycolicibacterium</taxon>
    </lineage>
</organism>
<feature type="transmembrane region" description="Helical" evidence="1">
    <location>
        <begin position="76"/>
        <end position="98"/>
    </location>
</feature>
<feature type="transmembrane region" description="Helical" evidence="1">
    <location>
        <begin position="47"/>
        <end position="69"/>
    </location>
</feature>
<protein>
    <submittedName>
        <fullName evidence="2">Membrane protein</fullName>
    </submittedName>
</protein>
<keyword evidence="1" id="KW-1133">Transmembrane helix</keyword>
<dbReference type="NCBIfam" id="TIGR02234">
    <property type="entry name" value="trp_oprn_chp"/>
    <property type="match status" value="1"/>
</dbReference>
<gene>
    <name evidence="2" type="ORF">MAUB_10370</name>
</gene>
<feature type="transmembrane region" description="Helical" evidence="1">
    <location>
        <begin position="123"/>
        <end position="144"/>
    </location>
</feature>